<evidence type="ECO:0000313" key="8">
    <source>
        <dbReference type="Proteomes" id="UP000823854"/>
    </source>
</evidence>
<feature type="transmembrane region" description="Helical" evidence="5">
    <location>
        <begin position="52"/>
        <end position="76"/>
    </location>
</feature>
<dbReference type="Proteomes" id="UP000823854">
    <property type="component" value="Unassembled WGS sequence"/>
</dbReference>
<feature type="domain" description="Major facilitator superfamily (MFS) profile" evidence="6">
    <location>
        <begin position="19"/>
        <end position="420"/>
    </location>
</feature>
<proteinExistence type="predicted"/>
<evidence type="ECO:0000313" key="7">
    <source>
        <dbReference type="EMBL" id="HJC69685.1"/>
    </source>
</evidence>
<dbReference type="InterPro" id="IPR036259">
    <property type="entry name" value="MFS_trans_sf"/>
</dbReference>
<dbReference type="Pfam" id="PF07690">
    <property type="entry name" value="MFS_1"/>
    <property type="match status" value="1"/>
</dbReference>
<feature type="transmembrane region" description="Helical" evidence="5">
    <location>
        <begin position="88"/>
        <end position="117"/>
    </location>
</feature>
<dbReference type="PANTHER" id="PTHR23508">
    <property type="entry name" value="CARBOXYLIC ACID TRANSPORTER PROTEIN HOMOLOG"/>
    <property type="match status" value="1"/>
</dbReference>
<accession>A0A9D2TGQ6</accession>
<evidence type="ECO:0000256" key="1">
    <source>
        <dbReference type="ARBA" id="ARBA00004651"/>
    </source>
</evidence>
<reference evidence="7" key="1">
    <citation type="journal article" date="2021" name="PeerJ">
        <title>Extensive microbial diversity within the chicken gut microbiome revealed by metagenomics and culture.</title>
        <authorList>
            <person name="Gilroy R."/>
            <person name="Ravi A."/>
            <person name="Getino M."/>
            <person name="Pursley I."/>
            <person name="Horton D.L."/>
            <person name="Alikhan N.F."/>
            <person name="Baker D."/>
            <person name="Gharbi K."/>
            <person name="Hall N."/>
            <person name="Watson M."/>
            <person name="Adriaenssens E.M."/>
            <person name="Foster-Nyarko E."/>
            <person name="Jarju S."/>
            <person name="Secka A."/>
            <person name="Antonio M."/>
            <person name="Oren A."/>
            <person name="Chaudhuri R.R."/>
            <person name="La Ragione R."/>
            <person name="Hildebrand F."/>
            <person name="Pallen M.J."/>
        </authorList>
    </citation>
    <scope>NUCLEOTIDE SEQUENCE</scope>
    <source>
        <strain evidence="7">CHK130-7132</strain>
    </source>
</reference>
<keyword evidence="4 5" id="KW-0472">Membrane</keyword>
<evidence type="ECO:0000256" key="2">
    <source>
        <dbReference type="ARBA" id="ARBA00022692"/>
    </source>
</evidence>
<dbReference type="PANTHER" id="PTHR23508:SF10">
    <property type="entry name" value="CARBOXYLIC ACID TRANSPORTER PROTEIN HOMOLOG"/>
    <property type="match status" value="1"/>
</dbReference>
<name>A0A9D2TGQ6_9MICO</name>
<feature type="transmembrane region" description="Helical" evidence="5">
    <location>
        <begin position="161"/>
        <end position="192"/>
    </location>
</feature>
<evidence type="ECO:0000256" key="4">
    <source>
        <dbReference type="ARBA" id="ARBA00023136"/>
    </source>
</evidence>
<feature type="transmembrane region" description="Helical" evidence="5">
    <location>
        <begin position="395"/>
        <end position="415"/>
    </location>
</feature>
<dbReference type="InterPro" id="IPR011701">
    <property type="entry name" value="MFS"/>
</dbReference>
<dbReference type="AlphaFoldDB" id="A0A9D2TGQ6"/>
<feature type="transmembrane region" description="Helical" evidence="5">
    <location>
        <begin position="245"/>
        <end position="266"/>
    </location>
</feature>
<sequence>MNPGTRHLLPRAPAISWWMLLLTTIAILMTSVDHQILPAVLPQVSEQYGLDAQQAGLINSVYFAGLVGGGLIFGYVSDRIGTGYRRSWTWNVAMLFAVIGGALTFGLAGSFLAFLLLRIPMGISRGGSEPVNVAIVAEWWPKEHRGFAVGVHHTGFPLGQFLAGALIAVVLGSAHWSAAFLVIPMLGIPIIIGQAFLGRKKHQATLYRKIEEMDKTPPLEELSIQNRAGFWGPVKEALQHANVRWAVVLCFLFLWGEAGVVTFLTTQLMGMGMEVSDAILVSGASGLTGWIGQVVWGTLSDRLGRKFSIAFLIIGWVTSLIAMIFIHDLVTAWIILLFWGLFRNAPFPVVYALLVDSVPRAAGTALGIMIGVALGVSGIFASAVSGVVITQLGFTWHYVILALICLIGFIPLARITETVRTARRDLPDAPATT</sequence>
<dbReference type="SUPFAM" id="SSF103473">
    <property type="entry name" value="MFS general substrate transporter"/>
    <property type="match status" value="1"/>
</dbReference>
<dbReference type="GO" id="GO:0005886">
    <property type="term" value="C:plasma membrane"/>
    <property type="evidence" value="ECO:0007669"/>
    <property type="project" value="UniProtKB-SubCell"/>
</dbReference>
<dbReference type="PROSITE" id="PS50850">
    <property type="entry name" value="MFS"/>
    <property type="match status" value="1"/>
</dbReference>
<evidence type="ECO:0000259" key="6">
    <source>
        <dbReference type="PROSITE" id="PS50850"/>
    </source>
</evidence>
<dbReference type="InterPro" id="IPR020846">
    <property type="entry name" value="MFS_dom"/>
</dbReference>
<feature type="transmembrane region" description="Helical" evidence="5">
    <location>
        <begin position="12"/>
        <end position="32"/>
    </location>
</feature>
<feature type="transmembrane region" description="Helical" evidence="5">
    <location>
        <begin position="278"/>
        <end position="296"/>
    </location>
</feature>
<feature type="transmembrane region" description="Helical" evidence="5">
    <location>
        <begin position="332"/>
        <end position="354"/>
    </location>
</feature>
<keyword evidence="3 5" id="KW-1133">Transmembrane helix</keyword>
<comment type="subcellular location">
    <subcellularLocation>
        <location evidence="1">Cell membrane</location>
        <topology evidence="1">Multi-pass membrane protein</topology>
    </subcellularLocation>
</comment>
<dbReference type="Gene3D" id="1.20.1250.20">
    <property type="entry name" value="MFS general substrate transporter like domains"/>
    <property type="match status" value="2"/>
</dbReference>
<dbReference type="EMBL" id="DWWC01000168">
    <property type="protein sequence ID" value="HJC69685.1"/>
    <property type="molecule type" value="Genomic_DNA"/>
</dbReference>
<feature type="transmembrane region" description="Helical" evidence="5">
    <location>
        <begin position="308"/>
        <end position="326"/>
    </location>
</feature>
<keyword evidence="2 5" id="KW-0812">Transmembrane</keyword>
<reference evidence="7" key="2">
    <citation type="submission" date="2021-04" db="EMBL/GenBank/DDBJ databases">
        <authorList>
            <person name="Gilroy R."/>
        </authorList>
    </citation>
    <scope>NUCLEOTIDE SEQUENCE</scope>
    <source>
        <strain evidence="7">CHK130-7132</strain>
    </source>
</reference>
<organism evidence="7 8">
    <name type="scientific">Candidatus Brachybacterium intestinipullorum</name>
    <dbReference type="NCBI Taxonomy" id="2838512"/>
    <lineage>
        <taxon>Bacteria</taxon>
        <taxon>Bacillati</taxon>
        <taxon>Actinomycetota</taxon>
        <taxon>Actinomycetes</taxon>
        <taxon>Micrococcales</taxon>
        <taxon>Dermabacteraceae</taxon>
        <taxon>Brachybacterium</taxon>
    </lineage>
</organism>
<evidence type="ECO:0000256" key="5">
    <source>
        <dbReference type="SAM" id="Phobius"/>
    </source>
</evidence>
<gene>
    <name evidence="7" type="ORF">H9932_08425</name>
</gene>
<comment type="caution">
    <text evidence="7">The sequence shown here is derived from an EMBL/GenBank/DDBJ whole genome shotgun (WGS) entry which is preliminary data.</text>
</comment>
<feature type="transmembrane region" description="Helical" evidence="5">
    <location>
        <begin position="366"/>
        <end position="389"/>
    </location>
</feature>
<protein>
    <submittedName>
        <fullName evidence="7">MFS transporter</fullName>
    </submittedName>
</protein>
<evidence type="ECO:0000256" key="3">
    <source>
        <dbReference type="ARBA" id="ARBA00022989"/>
    </source>
</evidence>
<dbReference type="GO" id="GO:0046943">
    <property type="term" value="F:carboxylic acid transmembrane transporter activity"/>
    <property type="evidence" value="ECO:0007669"/>
    <property type="project" value="TreeGrafter"/>
</dbReference>